<dbReference type="HOGENOM" id="CLU_3225081_0_0_1"/>
<reference evidence="1 2" key="1">
    <citation type="journal article" date="2003" name="PLoS Biol.">
        <title>The genome sequence of Caenorhabditis briggsae: a platform for comparative genomics.</title>
        <authorList>
            <person name="Stein L.D."/>
            <person name="Bao Z."/>
            <person name="Blasiar D."/>
            <person name="Blumenthal T."/>
            <person name="Brent M.R."/>
            <person name="Chen N."/>
            <person name="Chinwalla A."/>
            <person name="Clarke L."/>
            <person name="Clee C."/>
            <person name="Coghlan A."/>
            <person name="Coulson A."/>
            <person name="D'Eustachio P."/>
            <person name="Fitch D.H."/>
            <person name="Fulton L.A."/>
            <person name="Fulton R.E."/>
            <person name="Griffiths-Jones S."/>
            <person name="Harris T.W."/>
            <person name="Hillier L.W."/>
            <person name="Kamath R."/>
            <person name="Kuwabara P.E."/>
            <person name="Mardis E.R."/>
            <person name="Marra M.A."/>
            <person name="Miner T.L."/>
            <person name="Minx P."/>
            <person name="Mullikin J.C."/>
            <person name="Plumb R.W."/>
            <person name="Rogers J."/>
            <person name="Schein J.E."/>
            <person name="Sohrmann M."/>
            <person name="Spieth J."/>
            <person name="Stajich J.E."/>
            <person name="Wei C."/>
            <person name="Willey D."/>
            <person name="Wilson R.K."/>
            <person name="Durbin R."/>
            <person name="Waterston R.H."/>
        </authorList>
    </citation>
    <scope>NUCLEOTIDE SEQUENCE [LARGE SCALE GENOMIC DNA]</scope>
    <source>
        <strain evidence="1 2">AF16</strain>
    </source>
</reference>
<name>B6IIF0_CAEBR</name>
<dbReference type="EMBL" id="HE601540">
    <property type="protein sequence ID" value="CAR99680.1"/>
    <property type="molecule type" value="Genomic_DNA"/>
</dbReference>
<dbReference type="GeneID" id="68918068"/>
<dbReference type="AlphaFoldDB" id="B6IIF0"/>
<protein>
    <submittedName>
        <fullName evidence="1">Protein CBG26590</fullName>
    </submittedName>
</protein>
<dbReference type="RefSeq" id="XP_045099241.1">
    <property type="nucleotide sequence ID" value="XM_045237638.1"/>
</dbReference>
<proteinExistence type="predicted"/>
<accession>B6IIF0</accession>
<evidence type="ECO:0000313" key="1">
    <source>
        <dbReference type="EMBL" id="CAR99680.1"/>
    </source>
</evidence>
<dbReference type="CTD" id="68918068"/>
<dbReference type="KEGG" id="cbr:CBG_26590"/>
<dbReference type="InParanoid" id="B6IIF0"/>
<dbReference type="Proteomes" id="UP000008549">
    <property type="component" value="Unassembled WGS sequence"/>
</dbReference>
<evidence type="ECO:0000313" key="2">
    <source>
        <dbReference type="Proteomes" id="UP000008549"/>
    </source>
</evidence>
<sequence length="44" mass="4920">MNWGIGFCNKIEFLLSPGGGVGGAPDFLFTIRFYEKFGTEYNPK</sequence>
<organism evidence="1 2">
    <name type="scientific">Caenorhabditis briggsae</name>
    <dbReference type="NCBI Taxonomy" id="6238"/>
    <lineage>
        <taxon>Eukaryota</taxon>
        <taxon>Metazoa</taxon>
        <taxon>Ecdysozoa</taxon>
        <taxon>Nematoda</taxon>
        <taxon>Chromadorea</taxon>
        <taxon>Rhabditida</taxon>
        <taxon>Rhabditina</taxon>
        <taxon>Rhabditomorpha</taxon>
        <taxon>Rhabditoidea</taxon>
        <taxon>Rhabditidae</taxon>
        <taxon>Peloderinae</taxon>
        <taxon>Caenorhabditis</taxon>
    </lineage>
</organism>
<gene>
    <name evidence="1" type="ORF">CBG26590</name>
    <name evidence="1" type="ORF">CBG_26590</name>
</gene>
<reference evidence="1 2" key="2">
    <citation type="journal article" date="2011" name="PLoS Genet.">
        <title>Caenorhabditis briggsae recombinant inbred line genotypes reveal inter-strain incompatibility and the evolution of recombination.</title>
        <authorList>
            <person name="Ross J.A."/>
            <person name="Koboldt D.C."/>
            <person name="Staisch J.E."/>
            <person name="Chamberlin H.M."/>
            <person name="Gupta B.P."/>
            <person name="Miller R.D."/>
            <person name="Baird S.E."/>
            <person name="Haag E.S."/>
        </authorList>
    </citation>
    <scope>NUCLEOTIDE SEQUENCE [LARGE SCALE GENOMIC DNA]</scope>
    <source>
        <strain evidence="1 2">AF16</strain>
    </source>
</reference>
<keyword evidence="2" id="KW-1185">Reference proteome</keyword>